<comment type="caution">
    <text evidence="1">The sequence shown here is derived from an EMBL/GenBank/DDBJ whole genome shotgun (WGS) entry which is preliminary data.</text>
</comment>
<organism evidence="1 2">
    <name type="scientific">Bacillus cereus TIAC219</name>
    <dbReference type="NCBI Taxonomy" id="718222"/>
    <lineage>
        <taxon>Bacteria</taxon>
        <taxon>Bacillati</taxon>
        <taxon>Bacillota</taxon>
        <taxon>Bacilli</taxon>
        <taxon>Bacillales</taxon>
        <taxon>Bacillaceae</taxon>
        <taxon>Bacillus</taxon>
        <taxon>Bacillus cereus group</taxon>
    </lineage>
</organism>
<gene>
    <name evidence="1" type="ORF">IAY_04596</name>
</gene>
<accession>A0ABC9T3R8</accession>
<evidence type="ECO:0000313" key="1">
    <source>
        <dbReference type="EMBL" id="EOQ69251.1"/>
    </source>
</evidence>
<protein>
    <submittedName>
        <fullName evidence="1">Uncharacterized protein</fullName>
    </submittedName>
</protein>
<dbReference type="EMBL" id="AHCJ01000015">
    <property type="protein sequence ID" value="EOQ69251.1"/>
    <property type="molecule type" value="Genomic_DNA"/>
</dbReference>
<name>A0ABC9T3R8_BACCE</name>
<reference evidence="1 2" key="1">
    <citation type="submission" date="2013-01" db="EMBL/GenBank/DDBJ databases">
        <title>The Genome Sequence of Bacillus cereus TIAC219.</title>
        <authorList>
            <consortium name="The Broad Institute Genome Sequencing Platform"/>
            <consortium name="The Broad Institute Genome Sequencing Center for Infectious Disease"/>
            <person name="Feldgarden M."/>
            <person name="Van der Auwera G.A."/>
            <person name="Mahillon J."/>
            <person name="Duprez V."/>
            <person name="Timmery S."/>
            <person name="Mattelet C."/>
            <person name="Dierick K."/>
            <person name="Sun M."/>
            <person name="Yu Z."/>
            <person name="Zhu L."/>
            <person name="Hu X."/>
            <person name="Shank E.B."/>
            <person name="Swiecicka I."/>
            <person name="Hansen B.M."/>
            <person name="Andrup L."/>
            <person name="Walker B."/>
            <person name="Young S.K."/>
            <person name="Zeng Q."/>
            <person name="Gargeya S."/>
            <person name="Fitzgerald M."/>
            <person name="Haas B."/>
            <person name="Abouelleil A."/>
            <person name="Alvarado L."/>
            <person name="Arachchi H.M."/>
            <person name="Berlin A.M."/>
            <person name="Chapman S.B."/>
            <person name="Dewar J."/>
            <person name="Goldberg J."/>
            <person name="Griggs A."/>
            <person name="Gujja S."/>
            <person name="Hansen M."/>
            <person name="Howarth C."/>
            <person name="Imamovic A."/>
            <person name="Larimer J."/>
            <person name="McCowan C."/>
            <person name="Murphy C."/>
            <person name="Neiman D."/>
            <person name="Pearson M."/>
            <person name="Priest M."/>
            <person name="Roberts A."/>
            <person name="Saif S."/>
            <person name="Shea T."/>
            <person name="Sisk P."/>
            <person name="Sykes S."/>
            <person name="Wortman J."/>
            <person name="Nusbaum C."/>
            <person name="Birren B."/>
        </authorList>
    </citation>
    <scope>NUCLEOTIDE SEQUENCE [LARGE SCALE GENOMIC DNA]</scope>
    <source>
        <strain evidence="1 2">TIAC219</strain>
    </source>
</reference>
<sequence length="51" mass="5939">MSDAKMMQQPKDLYSLEIHKAGSIFLQMYTLVINIKSLPVFLNIKLQKQIE</sequence>
<proteinExistence type="predicted"/>
<dbReference type="AlphaFoldDB" id="A0ABC9T3R8"/>
<evidence type="ECO:0000313" key="2">
    <source>
        <dbReference type="Proteomes" id="UP000014060"/>
    </source>
</evidence>
<dbReference type="Proteomes" id="UP000014060">
    <property type="component" value="Unassembled WGS sequence"/>
</dbReference>